<proteinExistence type="inferred from homology"/>
<protein>
    <submittedName>
        <fullName evidence="4">DNA processing protein</fullName>
    </submittedName>
</protein>
<dbReference type="EMBL" id="SMGK01000002">
    <property type="protein sequence ID" value="TCK73890.1"/>
    <property type="molecule type" value="Genomic_DNA"/>
</dbReference>
<dbReference type="RefSeq" id="WP_243648129.1">
    <property type="nucleotide sequence ID" value="NZ_SMGK01000002.1"/>
</dbReference>
<feature type="domain" description="Smf/DprA SLOG" evidence="2">
    <location>
        <begin position="96"/>
        <end position="305"/>
    </location>
</feature>
<evidence type="ECO:0000313" key="4">
    <source>
        <dbReference type="EMBL" id="TCK73890.1"/>
    </source>
</evidence>
<comment type="caution">
    <text evidence="4">The sequence shown here is derived from an EMBL/GenBank/DDBJ whole genome shotgun (WGS) entry which is preliminary data.</text>
</comment>
<dbReference type="Gene3D" id="3.40.50.450">
    <property type="match status" value="1"/>
</dbReference>
<dbReference type="InterPro" id="IPR041614">
    <property type="entry name" value="DprA_WH"/>
</dbReference>
<name>A0A4R1L9H0_9BACT</name>
<evidence type="ECO:0000313" key="5">
    <source>
        <dbReference type="Proteomes" id="UP000295210"/>
    </source>
</evidence>
<evidence type="ECO:0000259" key="3">
    <source>
        <dbReference type="Pfam" id="PF17782"/>
    </source>
</evidence>
<feature type="domain" description="DprA winged helix" evidence="3">
    <location>
        <begin position="331"/>
        <end position="389"/>
    </location>
</feature>
<dbReference type="SUPFAM" id="SSF102405">
    <property type="entry name" value="MCP/YpsA-like"/>
    <property type="match status" value="1"/>
</dbReference>
<dbReference type="InterPro" id="IPR036388">
    <property type="entry name" value="WH-like_DNA-bd_sf"/>
</dbReference>
<organism evidence="4 5">
    <name type="scientific">Acidipila rosea</name>
    <dbReference type="NCBI Taxonomy" id="768535"/>
    <lineage>
        <taxon>Bacteria</taxon>
        <taxon>Pseudomonadati</taxon>
        <taxon>Acidobacteriota</taxon>
        <taxon>Terriglobia</taxon>
        <taxon>Terriglobales</taxon>
        <taxon>Acidobacteriaceae</taxon>
        <taxon>Acidipila</taxon>
    </lineage>
</organism>
<dbReference type="Proteomes" id="UP000295210">
    <property type="component" value="Unassembled WGS sequence"/>
</dbReference>
<evidence type="ECO:0000256" key="1">
    <source>
        <dbReference type="ARBA" id="ARBA00006525"/>
    </source>
</evidence>
<dbReference type="InterPro" id="IPR003488">
    <property type="entry name" value="DprA"/>
</dbReference>
<gene>
    <name evidence="4" type="ORF">C7378_1509</name>
</gene>
<accession>A0A4R1L9H0</accession>
<keyword evidence="5" id="KW-1185">Reference proteome</keyword>
<dbReference type="PANTHER" id="PTHR43022">
    <property type="entry name" value="PROTEIN SMF"/>
    <property type="match status" value="1"/>
</dbReference>
<dbReference type="Pfam" id="PF17782">
    <property type="entry name" value="WHD_DprA"/>
    <property type="match status" value="1"/>
</dbReference>
<dbReference type="GO" id="GO:0009294">
    <property type="term" value="P:DNA-mediated transformation"/>
    <property type="evidence" value="ECO:0007669"/>
    <property type="project" value="InterPro"/>
</dbReference>
<dbReference type="Pfam" id="PF02481">
    <property type="entry name" value="DNA_processg_A"/>
    <property type="match status" value="1"/>
</dbReference>
<sequence>MAKANVDPASTTASTAPVSEERLAWLALALTPGLGPRRILQAVERAGAAAHLLQMPLTQLESFNFPAPAVQFIASGSAHKAAEEEASLLIRAGAGFLTYADANYPERLREIFDPSPVLWIRGDATLLARPSIAVVGTRHPSLYGSGMAEMLSRDLAHRGLIILSGMARGIDTAAHKGSIAAKRPTIAVWGTGIDVIYPKENKALAEQIIAGGGAIVSECPLGTFPAPQNFPRRNRLLSGMSVGVLVVEAGENSGTRVTARCALEQNRDVYAVPGNVTTKNAWGPNTLIKQGAKLTATWEDVWEDLPTQIRVEVEEREGIASEGQAAASLFAEAPLPASEARILSLLRPDESLQLDEIMEKLESELSSSEVFTAMFELELAGRVRQLPGKNYVKCF</sequence>
<dbReference type="AlphaFoldDB" id="A0A4R1L9H0"/>
<dbReference type="NCBIfam" id="TIGR00732">
    <property type="entry name" value="dprA"/>
    <property type="match status" value="1"/>
</dbReference>
<evidence type="ECO:0000259" key="2">
    <source>
        <dbReference type="Pfam" id="PF02481"/>
    </source>
</evidence>
<comment type="similarity">
    <text evidence="1">Belongs to the DprA/Smf family.</text>
</comment>
<dbReference type="PANTHER" id="PTHR43022:SF1">
    <property type="entry name" value="PROTEIN SMF"/>
    <property type="match status" value="1"/>
</dbReference>
<reference evidence="4 5" key="1">
    <citation type="submission" date="2019-03" db="EMBL/GenBank/DDBJ databases">
        <title>Genomic Encyclopedia of Type Strains, Phase IV (KMG-IV): sequencing the most valuable type-strain genomes for metagenomic binning, comparative biology and taxonomic classification.</title>
        <authorList>
            <person name="Goeker M."/>
        </authorList>
    </citation>
    <scope>NUCLEOTIDE SEQUENCE [LARGE SCALE GENOMIC DNA]</scope>
    <source>
        <strain evidence="4 5">DSM 103428</strain>
    </source>
</reference>
<dbReference type="InterPro" id="IPR057666">
    <property type="entry name" value="DrpA_SLOG"/>
</dbReference>
<dbReference type="Gene3D" id="1.10.10.10">
    <property type="entry name" value="Winged helix-like DNA-binding domain superfamily/Winged helix DNA-binding domain"/>
    <property type="match status" value="1"/>
</dbReference>